<protein>
    <recommendedName>
        <fullName evidence="7">Small ribosomal subunit protein mS29</fullName>
    </recommendedName>
</protein>
<sequence>MRAMFSQCLWKRLLTGAPPVGNVLVSWSRRNSSILATIGTSSLTAPVTDPSEYRVEESNPAKHTLDDVGKFYQIPRRDFRMYFEGDLPRPVRTKFRGVGDSSIMIRRPGLEAIHYLKTAHPQGPSPKIVLWGKDGGGKFFTHLHVNHFAHSNGWFLFDIMFPADFFRRVINEIVPSEFMDGCFDMPYIGSKILLHIKIQNEELLSKILVKEDHEWSKREMTPKGVSLLELVNHGIARAKHSNMVLQALIQELKKASNAGECRCLVSVAGGNGIFLGRTVWKIRHTTMYRKAEDFTLSHVIAEAVKGDFNGGGVLFSLHLGAMYPDDRPEQVTPLTMVGREAFHVVDPFIPIEVPAYSPREFRNALDYYREVRWIDSPEARSKEGGLELEFLTGRWPQELWNRTKWL</sequence>
<dbReference type="PANTHER" id="PTHR12810:SF0">
    <property type="entry name" value="SMALL RIBOSOMAL SUBUNIT PROTEIN MS29"/>
    <property type="match status" value="1"/>
</dbReference>
<keyword evidence="3" id="KW-0809">Transit peptide</keyword>
<evidence type="ECO:0000256" key="3">
    <source>
        <dbReference type="ARBA" id="ARBA00022946"/>
    </source>
</evidence>
<dbReference type="GO" id="GO:0003735">
    <property type="term" value="F:structural constituent of ribosome"/>
    <property type="evidence" value="ECO:0007669"/>
    <property type="project" value="TreeGrafter"/>
</dbReference>
<evidence type="ECO:0000256" key="7">
    <source>
        <dbReference type="ARBA" id="ARBA00035140"/>
    </source>
</evidence>
<comment type="similarity">
    <text evidence="2">Belongs to the mitochondrion-specific ribosomal protein mS29 family.</text>
</comment>
<dbReference type="PRINTS" id="PR01716">
    <property type="entry name" value="DEATHASSOCP3"/>
</dbReference>
<keyword evidence="4" id="KW-0689">Ribosomal protein</keyword>
<dbReference type="EMBL" id="OB660299">
    <property type="protein sequence ID" value="CAD7224053.1"/>
    <property type="molecule type" value="Genomic_DNA"/>
</dbReference>
<dbReference type="Pfam" id="PF10236">
    <property type="entry name" value="DAP3"/>
    <property type="match status" value="1"/>
</dbReference>
<evidence type="ECO:0000256" key="6">
    <source>
        <dbReference type="ARBA" id="ARBA00023274"/>
    </source>
</evidence>
<keyword evidence="6" id="KW-0687">Ribonucleoprotein</keyword>
<dbReference type="AlphaFoldDB" id="A0A7R8W3A7"/>
<dbReference type="GO" id="GO:0005763">
    <property type="term" value="C:mitochondrial small ribosomal subunit"/>
    <property type="evidence" value="ECO:0007669"/>
    <property type="project" value="TreeGrafter"/>
</dbReference>
<gene>
    <name evidence="8" type="ORF">CTOB1V02_LOCUS2023</name>
</gene>
<evidence type="ECO:0000256" key="5">
    <source>
        <dbReference type="ARBA" id="ARBA00023128"/>
    </source>
</evidence>
<evidence type="ECO:0000256" key="2">
    <source>
        <dbReference type="ARBA" id="ARBA00009863"/>
    </source>
</evidence>
<evidence type="ECO:0000256" key="1">
    <source>
        <dbReference type="ARBA" id="ARBA00004173"/>
    </source>
</evidence>
<organism evidence="8">
    <name type="scientific">Cyprideis torosa</name>
    <dbReference type="NCBI Taxonomy" id="163714"/>
    <lineage>
        <taxon>Eukaryota</taxon>
        <taxon>Metazoa</taxon>
        <taxon>Ecdysozoa</taxon>
        <taxon>Arthropoda</taxon>
        <taxon>Crustacea</taxon>
        <taxon>Oligostraca</taxon>
        <taxon>Ostracoda</taxon>
        <taxon>Podocopa</taxon>
        <taxon>Podocopida</taxon>
        <taxon>Cytherocopina</taxon>
        <taxon>Cytheroidea</taxon>
        <taxon>Cytherideidae</taxon>
        <taxon>Cyprideis</taxon>
    </lineage>
</organism>
<comment type="subcellular location">
    <subcellularLocation>
        <location evidence="1">Mitochondrion</location>
    </subcellularLocation>
</comment>
<proteinExistence type="inferred from homology"/>
<dbReference type="InterPro" id="IPR019368">
    <property type="entry name" value="Ribosomal_mS29"/>
</dbReference>
<reference evidence="8" key="1">
    <citation type="submission" date="2020-11" db="EMBL/GenBank/DDBJ databases">
        <authorList>
            <person name="Tran Van P."/>
        </authorList>
    </citation>
    <scope>NUCLEOTIDE SEQUENCE</scope>
</reference>
<evidence type="ECO:0000256" key="4">
    <source>
        <dbReference type="ARBA" id="ARBA00022980"/>
    </source>
</evidence>
<evidence type="ECO:0000313" key="8">
    <source>
        <dbReference type="EMBL" id="CAD7224053.1"/>
    </source>
</evidence>
<keyword evidence="5" id="KW-0496">Mitochondrion</keyword>
<dbReference type="InterPro" id="IPR008092">
    <property type="entry name" value="Ribosomal_mS29_met"/>
</dbReference>
<dbReference type="GO" id="GO:0006915">
    <property type="term" value="P:apoptotic process"/>
    <property type="evidence" value="ECO:0007669"/>
    <property type="project" value="InterPro"/>
</dbReference>
<dbReference type="OrthoDB" id="274828at2759"/>
<name>A0A7R8W3A7_9CRUS</name>
<accession>A0A7R8W3A7</accession>
<dbReference type="PANTHER" id="PTHR12810">
    <property type="entry name" value="MITOCHONDRIAL 28S RIBOSOMAL PROTEIN S29"/>
    <property type="match status" value="1"/>
</dbReference>